<dbReference type="Proteomes" id="UP000026915">
    <property type="component" value="Chromosome 9"/>
</dbReference>
<dbReference type="Gene3D" id="2.60.40.2310">
    <property type="match status" value="1"/>
</dbReference>
<dbReference type="AlphaFoldDB" id="A0A061GWP2"/>
<dbReference type="PANTHER" id="PTHR10795">
    <property type="entry name" value="PROPROTEIN CONVERTASE SUBTILISIN/KEXIN"/>
    <property type="match status" value="1"/>
</dbReference>
<evidence type="ECO:0000256" key="5">
    <source>
        <dbReference type="ARBA" id="ARBA00022825"/>
    </source>
</evidence>
<keyword evidence="4" id="KW-0378">Hydrolase</keyword>
<dbReference type="InterPro" id="IPR041469">
    <property type="entry name" value="Subtilisin-like_FN3"/>
</dbReference>
<organism evidence="8 9">
    <name type="scientific">Theobroma cacao</name>
    <name type="common">Cacao</name>
    <name type="synonym">Cocoa</name>
    <dbReference type="NCBI Taxonomy" id="3641"/>
    <lineage>
        <taxon>Eukaryota</taxon>
        <taxon>Viridiplantae</taxon>
        <taxon>Streptophyta</taxon>
        <taxon>Embryophyta</taxon>
        <taxon>Tracheophyta</taxon>
        <taxon>Spermatophyta</taxon>
        <taxon>Magnoliopsida</taxon>
        <taxon>eudicotyledons</taxon>
        <taxon>Gunneridae</taxon>
        <taxon>Pentapetalae</taxon>
        <taxon>rosids</taxon>
        <taxon>malvids</taxon>
        <taxon>Malvales</taxon>
        <taxon>Malvaceae</taxon>
        <taxon>Byttnerioideae</taxon>
        <taxon>Theobroma</taxon>
    </lineage>
</organism>
<keyword evidence="3" id="KW-0732">Signal</keyword>
<keyword evidence="9" id="KW-1185">Reference proteome</keyword>
<evidence type="ECO:0000313" key="8">
    <source>
        <dbReference type="EMBL" id="EOY33906.1"/>
    </source>
</evidence>
<dbReference type="EMBL" id="CM001887">
    <property type="protein sequence ID" value="EOY33906.1"/>
    <property type="molecule type" value="Genomic_DNA"/>
</dbReference>
<evidence type="ECO:0000256" key="4">
    <source>
        <dbReference type="ARBA" id="ARBA00022801"/>
    </source>
</evidence>
<dbReference type="InterPro" id="IPR036852">
    <property type="entry name" value="Peptidase_S8/S53_dom_sf"/>
</dbReference>
<dbReference type="GO" id="GO:0004252">
    <property type="term" value="F:serine-type endopeptidase activity"/>
    <property type="evidence" value="ECO:0007669"/>
    <property type="project" value="InterPro"/>
</dbReference>
<evidence type="ECO:0000256" key="2">
    <source>
        <dbReference type="ARBA" id="ARBA00022670"/>
    </source>
</evidence>
<reference evidence="8 9" key="1">
    <citation type="journal article" date="2013" name="Genome Biol.">
        <title>The genome sequence of the most widely cultivated cacao type and its use to identify candidate genes regulating pod color.</title>
        <authorList>
            <person name="Motamayor J.C."/>
            <person name="Mockaitis K."/>
            <person name="Schmutz J."/>
            <person name="Haiminen N."/>
            <person name="Iii D.L."/>
            <person name="Cornejo O."/>
            <person name="Findley S.D."/>
            <person name="Zheng P."/>
            <person name="Utro F."/>
            <person name="Royaert S."/>
            <person name="Saski C."/>
            <person name="Jenkins J."/>
            <person name="Podicheti R."/>
            <person name="Zhao M."/>
            <person name="Scheffler B.E."/>
            <person name="Stack J.C."/>
            <person name="Feltus F.A."/>
            <person name="Mustiga G.M."/>
            <person name="Amores F."/>
            <person name="Phillips W."/>
            <person name="Marelli J.P."/>
            <person name="May G.D."/>
            <person name="Shapiro H."/>
            <person name="Ma J."/>
            <person name="Bustamante C.D."/>
            <person name="Schnell R.J."/>
            <person name="Main D."/>
            <person name="Gilbert D."/>
            <person name="Parida L."/>
            <person name="Kuhn D.N."/>
        </authorList>
    </citation>
    <scope>NUCLEOTIDE SEQUENCE [LARGE SCALE GENOMIC DNA]</scope>
    <source>
        <strain evidence="9">cv. Matina 1-6</strain>
    </source>
</reference>
<feature type="region of interest" description="Disordered" evidence="6">
    <location>
        <begin position="56"/>
        <end position="80"/>
    </location>
</feature>
<evidence type="ECO:0000256" key="6">
    <source>
        <dbReference type="SAM" id="MobiDB-lite"/>
    </source>
</evidence>
<dbReference type="InParanoid" id="A0A061GWP2"/>
<comment type="similarity">
    <text evidence="1">Belongs to the peptidase S8 family.</text>
</comment>
<protein>
    <submittedName>
        <fullName evidence="8">Subtilase family protein, putative</fullName>
    </submittedName>
</protein>
<accession>A0A061GWP2</accession>
<dbReference type="FunFam" id="2.60.40.2310:FF:000001">
    <property type="entry name" value="Subtilisin-like protease SBT1.5"/>
    <property type="match status" value="1"/>
</dbReference>
<proteinExistence type="inferred from homology"/>
<gene>
    <name evidence="8" type="ORF">TCM_041744</name>
</gene>
<dbReference type="STRING" id="3641.A0A061GWP2"/>
<dbReference type="HOGENOM" id="CLU_000625_1_2_1"/>
<sequence>MDKSKNPDGEIAYGAGHINPVKAIHPGLVYEAFKEDYIKLMCSLGYSPDNVKLVSGGNSSCPKRSENVPPKDLNYPSPTASVPTNKSFTVTFHRTVENVGLANSTYKAEVSPNPKLEVKVVPEILSFKALNETKSFKVTVSGGDLKSHSLLSTTLIWSDGTHIVRSPIVVHT</sequence>
<evidence type="ECO:0000259" key="7">
    <source>
        <dbReference type="Pfam" id="PF17766"/>
    </source>
</evidence>
<dbReference type="eggNOG" id="ENOG502QRA7">
    <property type="taxonomic scope" value="Eukaryota"/>
</dbReference>
<dbReference type="GO" id="GO:0006508">
    <property type="term" value="P:proteolysis"/>
    <property type="evidence" value="ECO:0007669"/>
    <property type="project" value="UniProtKB-KW"/>
</dbReference>
<dbReference type="Gramene" id="EOY33906">
    <property type="protein sequence ID" value="EOY33906"/>
    <property type="gene ID" value="TCM_041744"/>
</dbReference>
<dbReference type="OMA" id="YCKNEIR"/>
<evidence type="ECO:0000256" key="3">
    <source>
        <dbReference type="ARBA" id="ARBA00022729"/>
    </source>
</evidence>
<dbReference type="InterPro" id="IPR045051">
    <property type="entry name" value="SBT"/>
</dbReference>
<name>A0A061GWP2_THECC</name>
<keyword evidence="2" id="KW-0645">Protease</keyword>
<dbReference type="Gene3D" id="3.40.50.200">
    <property type="entry name" value="Peptidase S8/S53 domain"/>
    <property type="match status" value="1"/>
</dbReference>
<evidence type="ECO:0000256" key="1">
    <source>
        <dbReference type="ARBA" id="ARBA00011073"/>
    </source>
</evidence>
<feature type="domain" description="Subtilisin-like protease fibronectin type-III" evidence="7">
    <location>
        <begin position="72"/>
        <end position="170"/>
    </location>
</feature>
<dbReference type="Pfam" id="PF17766">
    <property type="entry name" value="fn3_6"/>
    <property type="match status" value="1"/>
</dbReference>
<keyword evidence="5" id="KW-0720">Serine protease</keyword>
<evidence type="ECO:0000313" key="9">
    <source>
        <dbReference type="Proteomes" id="UP000026915"/>
    </source>
</evidence>